<evidence type="ECO:0000256" key="7">
    <source>
        <dbReference type="ARBA" id="ARBA00023242"/>
    </source>
</evidence>
<sequence length="293" mass="33077">MATQSSSTTTGVGSSSAPTILQVLTTTRNPEIWQHYNLCKMSDNTTKAQCKHCFHFFSQNSNSTLKNHITHPHCEALKTVPEVGQSSMSRDGSVFVYNPGVLREQFASLMIQHGLPFNHLDNPQMTRVFQNYMQPKYNHVSRTTLKRDAMKLWKAAKQLIIDGFLDLNASVNITTDVCSAPHGLPGSYICVIAHWIDPTTWQMMKRVTAFEDFSVPHTGPALYKMLKKVFARFHLEEKFLSITLDNASNNTKAIGKLKLRYNPHMDNIFYHSRCVAHIINLVVQAGLEVAPIK</sequence>
<comment type="subcellular location">
    <subcellularLocation>
        <location evidence="1">Nucleus</location>
    </subcellularLocation>
</comment>
<dbReference type="SUPFAM" id="SSF53098">
    <property type="entry name" value="Ribonuclease H-like"/>
    <property type="match status" value="1"/>
</dbReference>
<name>A0ABQ5ENG8_9ASTR</name>
<evidence type="ECO:0000256" key="1">
    <source>
        <dbReference type="ARBA" id="ARBA00004123"/>
    </source>
</evidence>
<gene>
    <name evidence="10" type="ORF">Tco_0978470</name>
</gene>
<dbReference type="PANTHER" id="PTHR46481">
    <property type="entry name" value="ZINC FINGER BED DOMAIN-CONTAINING PROTEIN 4"/>
    <property type="match status" value="1"/>
</dbReference>
<comment type="caution">
    <text evidence="10">The sequence shown here is derived from an EMBL/GenBank/DDBJ whole genome shotgun (WGS) entry which is preliminary data.</text>
</comment>
<protein>
    <submittedName>
        <fullName evidence="10">Zinc finger BED domain-containing protein RICESLEEPER 2-like protein</fullName>
    </submittedName>
</protein>
<proteinExistence type="predicted"/>
<organism evidence="10 11">
    <name type="scientific">Tanacetum coccineum</name>
    <dbReference type="NCBI Taxonomy" id="301880"/>
    <lineage>
        <taxon>Eukaryota</taxon>
        <taxon>Viridiplantae</taxon>
        <taxon>Streptophyta</taxon>
        <taxon>Embryophyta</taxon>
        <taxon>Tracheophyta</taxon>
        <taxon>Spermatophyta</taxon>
        <taxon>Magnoliopsida</taxon>
        <taxon>eudicotyledons</taxon>
        <taxon>Gunneridae</taxon>
        <taxon>Pentapetalae</taxon>
        <taxon>asterids</taxon>
        <taxon>campanulids</taxon>
        <taxon>Asterales</taxon>
        <taxon>Asteraceae</taxon>
        <taxon>Asteroideae</taxon>
        <taxon>Anthemideae</taxon>
        <taxon>Anthemidinae</taxon>
        <taxon>Tanacetum</taxon>
    </lineage>
</organism>
<dbReference type="Proteomes" id="UP001151760">
    <property type="component" value="Unassembled WGS sequence"/>
</dbReference>
<feature type="domain" description="BED-type" evidence="9">
    <location>
        <begin position="27"/>
        <end position="80"/>
    </location>
</feature>
<evidence type="ECO:0000256" key="3">
    <source>
        <dbReference type="ARBA" id="ARBA00022771"/>
    </source>
</evidence>
<evidence type="ECO:0000313" key="11">
    <source>
        <dbReference type="Proteomes" id="UP001151760"/>
    </source>
</evidence>
<evidence type="ECO:0000313" key="10">
    <source>
        <dbReference type="EMBL" id="GJT52313.1"/>
    </source>
</evidence>
<keyword evidence="11" id="KW-1185">Reference proteome</keyword>
<keyword evidence="3 8" id="KW-0863">Zinc-finger</keyword>
<evidence type="ECO:0000256" key="5">
    <source>
        <dbReference type="ARBA" id="ARBA00023015"/>
    </source>
</evidence>
<reference evidence="10" key="2">
    <citation type="submission" date="2022-01" db="EMBL/GenBank/DDBJ databases">
        <authorList>
            <person name="Yamashiro T."/>
            <person name="Shiraishi A."/>
            <person name="Satake H."/>
            <person name="Nakayama K."/>
        </authorList>
    </citation>
    <scope>NUCLEOTIDE SEQUENCE</scope>
</reference>
<evidence type="ECO:0000256" key="6">
    <source>
        <dbReference type="ARBA" id="ARBA00023163"/>
    </source>
</evidence>
<dbReference type="PROSITE" id="PS50808">
    <property type="entry name" value="ZF_BED"/>
    <property type="match status" value="1"/>
</dbReference>
<keyword evidence="6" id="KW-0804">Transcription</keyword>
<dbReference type="PANTHER" id="PTHR46481:SF10">
    <property type="entry name" value="ZINC FINGER BED DOMAIN-CONTAINING PROTEIN 39"/>
    <property type="match status" value="1"/>
</dbReference>
<dbReference type="EMBL" id="BQNB010016485">
    <property type="protein sequence ID" value="GJT52313.1"/>
    <property type="molecule type" value="Genomic_DNA"/>
</dbReference>
<accession>A0ABQ5ENG8</accession>
<dbReference type="InterPro" id="IPR012337">
    <property type="entry name" value="RNaseH-like_sf"/>
</dbReference>
<keyword evidence="7" id="KW-0539">Nucleus</keyword>
<keyword evidence="4" id="KW-0862">Zinc</keyword>
<evidence type="ECO:0000256" key="4">
    <source>
        <dbReference type="ARBA" id="ARBA00022833"/>
    </source>
</evidence>
<keyword evidence="2" id="KW-0479">Metal-binding</keyword>
<dbReference type="InterPro" id="IPR003656">
    <property type="entry name" value="Znf_BED"/>
</dbReference>
<evidence type="ECO:0000256" key="8">
    <source>
        <dbReference type="PROSITE-ProRule" id="PRU00027"/>
    </source>
</evidence>
<dbReference type="InterPro" id="IPR052035">
    <property type="entry name" value="ZnF_BED_domain_contain"/>
</dbReference>
<keyword evidence="5" id="KW-0805">Transcription regulation</keyword>
<reference evidence="10" key="1">
    <citation type="journal article" date="2022" name="Int. J. Mol. Sci.">
        <title>Draft Genome of Tanacetum Coccineum: Genomic Comparison of Closely Related Tanacetum-Family Plants.</title>
        <authorList>
            <person name="Yamashiro T."/>
            <person name="Shiraishi A."/>
            <person name="Nakayama K."/>
            <person name="Satake H."/>
        </authorList>
    </citation>
    <scope>NUCLEOTIDE SEQUENCE</scope>
</reference>
<evidence type="ECO:0000259" key="9">
    <source>
        <dbReference type="PROSITE" id="PS50808"/>
    </source>
</evidence>
<evidence type="ECO:0000256" key="2">
    <source>
        <dbReference type="ARBA" id="ARBA00022723"/>
    </source>
</evidence>